<keyword evidence="1" id="KW-0646">Protease inhibitor</keyword>
<proteinExistence type="inferred from homology"/>
<keyword evidence="6" id="KW-1185">Reference proteome</keyword>
<sequence>MVSLLVLAFLKESHQQCFEPFADHQPERKAHSDLYSGQQDFSLALLNAINKLMPNENLFFSPYSTYHALLIAYFMSGRQTESYLKKVLRLNENQIIDIVRTRSAPYEFTNANKIYVSDAVPIRDCVANDFPEELEKKNFQTDPEGARTSINNWVENVTHHMIKDLLPGGTIDPSTSLVLVNAAYFKGMWENKFNPDLTKQEVFYVNPSKQIMVDMMHMEETFKHDVSETLGAHILELPYKGDNISMYILLPPFTNTEDSIEATLKNLTLENFKSIVENDNLVSRRVLVALPKFSLETTIELTPILDSLGVGNLFKADADFTSLTTKKISVGEGIHKARIDINEHGTQAAAATALISTRFAILESLGVGNLFQADADFSVLTPKKIGVSEGIHKARIDINEHGAHAAAATALFSWRMMDEENLPIKFTCNRPFVYIIYNGKTHTVLFSGIFRSPPPKL</sequence>
<dbReference type="Pfam" id="PF00079">
    <property type="entry name" value="Serpin"/>
    <property type="match status" value="2"/>
</dbReference>
<evidence type="ECO:0000259" key="4">
    <source>
        <dbReference type="SMART" id="SM00093"/>
    </source>
</evidence>
<dbReference type="Proteomes" id="UP001162156">
    <property type="component" value="Unassembled WGS sequence"/>
</dbReference>
<dbReference type="Gene3D" id="3.30.497.10">
    <property type="entry name" value="Antithrombin, subunit I, domain 2"/>
    <property type="match status" value="2"/>
</dbReference>
<evidence type="ECO:0000313" key="5">
    <source>
        <dbReference type="EMBL" id="KAJ8972505.1"/>
    </source>
</evidence>
<dbReference type="PANTHER" id="PTHR11461:SF278">
    <property type="entry name" value="SERINE PROTEASE INHIBITOR 88EA"/>
    <property type="match status" value="1"/>
</dbReference>
<gene>
    <name evidence="5" type="ORF">NQ314_000149</name>
</gene>
<reference evidence="5" key="1">
    <citation type="journal article" date="2023" name="Insect Mol. Biol.">
        <title>Genome sequencing provides insights into the evolution of gene families encoding plant cell wall-degrading enzymes in longhorned beetles.</title>
        <authorList>
            <person name="Shin N.R."/>
            <person name="Okamura Y."/>
            <person name="Kirsch R."/>
            <person name="Pauchet Y."/>
        </authorList>
    </citation>
    <scope>NUCLEOTIDE SEQUENCE</scope>
    <source>
        <strain evidence="5">RBIC_L_NR</strain>
    </source>
</reference>
<dbReference type="PANTHER" id="PTHR11461">
    <property type="entry name" value="SERINE PROTEASE INHIBITOR, SERPIN"/>
    <property type="match status" value="1"/>
</dbReference>
<dbReference type="SMART" id="SM00093">
    <property type="entry name" value="SERPIN"/>
    <property type="match status" value="1"/>
</dbReference>
<dbReference type="EMBL" id="JANEYF010000048">
    <property type="protein sequence ID" value="KAJ8972505.1"/>
    <property type="molecule type" value="Genomic_DNA"/>
</dbReference>
<dbReference type="InterPro" id="IPR000215">
    <property type="entry name" value="Serpin_fam"/>
</dbReference>
<evidence type="ECO:0000256" key="2">
    <source>
        <dbReference type="ARBA" id="ARBA00022900"/>
    </source>
</evidence>
<evidence type="ECO:0000313" key="6">
    <source>
        <dbReference type="Proteomes" id="UP001162156"/>
    </source>
</evidence>
<dbReference type="SUPFAM" id="SSF56574">
    <property type="entry name" value="Serpins"/>
    <property type="match status" value="2"/>
</dbReference>
<dbReference type="PROSITE" id="PS00284">
    <property type="entry name" value="SERPIN"/>
    <property type="match status" value="1"/>
</dbReference>
<comment type="similarity">
    <text evidence="3">Belongs to the serpin family.</text>
</comment>
<comment type="caution">
    <text evidence="5">The sequence shown here is derived from an EMBL/GenBank/DDBJ whole genome shotgun (WGS) entry which is preliminary data.</text>
</comment>
<dbReference type="InterPro" id="IPR042185">
    <property type="entry name" value="Serpin_sf_2"/>
</dbReference>
<accession>A0AAV8ZZ23</accession>
<evidence type="ECO:0000256" key="1">
    <source>
        <dbReference type="ARBA" id="ARBA00022690"/>
    </source>
</evidence>
<dbReference type="InterPro" id="IPR023796">
    <property type="entry name" value="Serpin_dom"/>
</dbReference>
<dbReference type="Gene3D" id="2.30.39.10">
    <property type="entry name" value="Alpha-1-antitrypsin, domain 1"/>
    <property type="match status" value="1"/>
</dbReference>
<keyword evidence="2" id="KW-0722">Serine protease inhibitor</keyword>
<dbReference type="CDD" id="cd19594">
    <property type="entry name" value="serpin_crustaceans_chelicerates_insects"/>
    <property type="match status" value="1"/>
</dbReference>
<dbReference type="InterPro" id="IPR042178">
    <property type="entry name" value="Serpin_sf_1"/>
</dbReference>
<organism evidence="5 6">
    <name type="scientific">Rhamnusium bicolor</name>
    <dbReference type="NCBI Taxonomy" id="1586634"/>
    <lineage>
        <taxon>Eukaryota</taxon>
        <taxon>Metazoa</taxon>
        <taxon>Ecdysozoa</taxon>
        <taxon>Arthropoda</taxon>
        <taxon>Hexapoda</taxon>
        <taxon>Insecta</taxon>
        <taxon>Pterygota</taxon>
        <taxon>Neoptera</taxon>
        <taxon>Endopterygota</taxon>
        <taxon>Coleoptera</taxon>
        <taxon>Polyphaga</taxon>
        <taxon>Cucujiformia</taxon>
        <taxon>Chrysomeloidea</taxon>
        <taxon>Cerambycidae</taxon>
        <taxon>Lepturinae</taxon>
        <taxon>Rhagiini</taxon>
        <taxon>Rhamnusium</taxon>
    </lineage>
</organism>
<dbReference type="GO" id="GO:0004867">
    <property type="term" value="F:serine-type endopeptidase inhibitor activity"/>
    <property type="evidence" value="ECO:0007669"/>
    <property type="project" value="UniProtKB-KW"/>
</dbReference>
<protein>
    <recommendedName>
        <fullName evidence="4">Serpin domain-containing protein</fullName>
    </recommendedName>
</protein>
<dbReference type="InterPro" id="IPR023795">
    <property type="entry name" value="Serpin_CS"/>
</dbReference>
<dbReference type="GO" id="GO:0005615">
    <property type="term" value="C:extracellular space"/>
    <property type="evidence" value="ECO:0007669"/>
    <property type="project" value="InterPro"/>
</dbReference>
<dbReference type="AlphaFoldDB" id="A0AAV8ZZ23"/>
<feature type="domain" description="Serpin" evidence="4">
    <location>
        <begin position="43"/>
        <end position="453"/>
    </location>
</feature>
<name>A0AAV8ZZ23_9CUCU</name>
<dbReference type="InterPro" id="IPR036186">
    <property type="entry name" value="Serpin_sf"/>
</dbReference>
<evidence type="ECO:0000256" key="3">
    <source>
        <dbReference type="RuleBase" id="RU000411"/>
    </source>
</evidence>